<dbReference type="Gene3D" id="1.20.1270.180">
    <property type="match status" value="1"/>
</dbReference>
<comment type="caution">
    <text evidence="2">The sequence shown here is derived from an EMBL/GenBank/DDBJ whole genome shotgun (WGS) entry which is preliminary data.</text>
</comment>
<sequence>MAFGRLRPAPVRAFGRTGSAQPIIQADLRQLRWLVRLIQTLAIMSTRSLARIFLALFSFYFAKSAVAQEFTACALHDLSHLEASKCLGKEYRELDKLLKQKVTFLVESATPVDMSGRPPEQVQAARQRIQDAIRQADVSWRRNLQFECDTLIEASYGLGNGWDIDSFECRITKTRDRIKFLSTSTSYAWITRK</sequence>
<name>A0A931J7P1_9BURK</name>
<keyword evidence="3" id="KW-1185">Reference proteome</keyword>
<protein>
    <submittedName>
        <fullName evidence="2">DUF1311 domain-containing protein</fullName>
    </submittedName>
</protein>
<evidence type="ECO:0000259" key="1">
    <source>
        <dbReference type="Pfam" id="PF07007"/>
    </source>
</evidence>
<dbReference type="AlphaFoldDB" id="A0A931J7P1"/>
<feature type="domain" description="Lysozyme inhibitor LprI-like N-terminal" evidence="1">
    <location>
        <begin position="81"/>
        <end position="181"/>
    </location>
</feature>
<organism evidence="2 3">
    <name type="scientific">Inhella proteolytica</name>
    <dbReference type="NCBI Taxonomy" id="2795029"/>
    <lineage>
        <taxon>Bacteria</taxon>
        <taxon>Pseudomonadati</taxon>
        <taxon>Pseudomonadota</taxon>
        <taxon>Betaproteobacteria</taxon>
        <taxon>Burkholderiales</taxon>
        <taxon>Sphaerotilaceae</taxon>
        <taxon>Inhella</taxon>
    </lineage>
</organism>
<evidence type="ECO:0000313" key="2">
    <source>
        <dbReference type="EMBL" id="MBH9579746.1"/>
    </source>
</evidence>
<dbReference type="Proteomes" id="UP000613266">
    <property type="component" value="Unassembled WGS sequence"/>
</dbReference>
<evidence type="ECO:0000313" key="3">
    <source>
        <dbReference type="Proteomes" id="UP000613266"/>
    </source>
</evidence>
<gene>
    <name evidence="2" type="ORF">I7X39_22895</name>
</gene>
<accession>A0A931J7P1</accession>
<dbReference type="InterPro" id="IPR009739">
    <property type="entry name" value="LprI-like_N"/>
</dbReference>
<dbReference type="Pfam" id="PF07007">
    <property type="entry name" value="LprI"/>
    <property type="match status" value="1"/>
</dbReference>
<proteinExistence type="predicted"/>
<reference evidence="2" key="1">
    <citation type="submission" date="2020-12" db="EMBL/GenBank/DDBJ databases">
        <title>The genome sequence of Inhella sp. 1Y17.</title>
        <authorList>
            <person name="Liu Y."/>
        </authorList>
    </citation>
    <scope>NUCLEOTIDE SEQUENCE</scope>
    <source>
        <strain evidence="2">1Y17</strain>
    </source>
</reference>
<dbReference type="EMBL" id="JAEDAK010000037">
    <property type="protein sequence ID" value="MBH9579746.1"/>
    <property type="molecule type" value="Genomic_DNA"/>
</dbReference>